<sequence length="69" mass="8070">MIQHLEMIQMKNTYLMHLMQPKTLRMNMAVNILRMMSWFWKSTDMGSPGQNLGLLDVYSAGDILHLNQT</sequence>
<keyword evidence="3" id="KW-1185">Reference proteome</keyword>
<dbReference type="EMBL" id="JAUZQC010000014">
    <property type="protein sequence ID" value="KAK5859336.1"/>
    <property type="molecule type" value="Genomic_DNA"/>
</dbReference>
<dbReference type="Proteomes" id="UP001346869">
    <property type="component" value="Unassembled WGS sequence"/>
</dbReference>
<evidence type="ECO:0000313" key="3">
    <source>
        <dbReference type="Proteomes" id="UP001346869"/>
    </source>
</evidence>
<reference evidence="2 3" key="1">
    <citation type="journal article" date="2023" name="Genes (Basel)">
        <title>Chromosome-Level Genome Assembly and Circadian Gene Repertoire of the Patagonia Blennie Eleginops maclovinus-The Closest Ancestral Proxy of Antarctic Cryonotothenioids.</title>
        <authorList>
            <person name="Cheng C.C."/>
            <person name="Rivera-Colon A.G."/>
            <person name="Minhas B.F."/>
            <person name="Wilson L."/>
            <person name="Rayamajhi N."/>
            <person name="Vargas-Chacoff L."/>
            <person name="Catchen J.M."/>
        </authorList>
    </citation>
    <scope>NUCLEOTIDE SEQUENCE [LARGE SCALE GENOMIC DNA]</scope>
    <source>
        <strain evidence="2">JMC-PN-2008</strain>
    </source>
</reference>
<accession>A0AAN7X829</accession>
<name>A0AAN7X829_ELEMC</name>
<dbReference type="AlphaFoldDB" id="A0AAN7X829"/>
<reference evidence="2 3" key="2">
    <citation type="journal article" date="2023" name="Mol. Biol. Evol.">
        <title>Genomics of Secondarily Temperate Adaptation in the Only Non-Antarctic Icefish.</title>
        <authorList>
            <person name="Rivera-Colon A.G."/>
            <person name="Rayamajhi N."/>
            <person name="Minhas B.F."/>
            <person name="Madrigal G."/>
            <person name="Bilyk K.T."/>
            <person name="Yoon V."/>
            <person name="Hune M."/>
            <person name="Gregory S."/>
            <person name="Cheng C.H.C."/>
            <person name="Catchen J.M."/>
        </authorList>
    </citation>
    <scope>NUCLEOTIDE SEQUENCE [LARGE SCALE GENOMIC DNA]</scope>
    <source>
        <strain evidence="2">JMC-PN-2008</strain>
    </source>
</reference>
<protein>
    <submittedName>
        <fullName evidence="2">Uncharacterized protein</fullName>
    </submittedName>
</protein>
<gene>
    <name evidence="1" type="ORF">PBY51_002114</name>
    <name evidence="2" type="ORF">PBY51_020899</name>
</gene>
<organism evidence="2 3">
    <name type="scientific">Eleginops maclovinus</name>
    <name type="common">Patagonian blennie</name>
    <name type="synonym">Eleginus maclovinus</name>
    <dbReference type="NCBI Taxonomy" id="56733"/>
    <lineage>
        <taxon>Eukaryota</taxon>
        <taxon>Metazoa</taxon>
        <taxon>Chordata</taxon>
        <taxon>Craniata</taxon>
        <taxon>Vertebrata</taxon>
        <taxon>Euteleostomi</taxon>
        <taxon>Actinopterygii</taxon>
        <taxon>Neopterygii</taxon>
        <taxon>Teleostei</taxon>
        <taxon>Neoteleostei</taxon>
        <taxon>Acanthomorphata</taxon>
        <taxon>Eupercaria</taxon>
        <taxon>Perciformes</taxon>
        <taxon>Notothenioidei</taxon>
        <taxon>Eleginopidae</taxon>
        <taxon>Eleginops</taxon>
    </lineage>
</organism>
<evidence type="ECO:0000313" key="1">
    <source>
        <dbReference type="EMBL" id="KAK5851311.1"/>
    </source>
</evidence>
<comment type="caution">
    <text evidence="2">The sequence shown here is derived from an EMBL/GenBank/DDBJ whole genome shotgun (WGS) entry which is preliminary data.</text>
</comment>
<proteinExistence type="predicted"/>
<dbReference type="EMBL" id="JAUZQC010000022">
    <property type="protein sequence ID" value="KAK5851311.1"/>
    <property type="molecule type" value="Genomic_DNA"/>
</dbReference>
<evidence type="ECO:0000313" key="2">
    <source>
        <dbReference type="EMBL" id="KAK5859336.1"/>
    </source>
</evidence>